<protein>
    <submittedName>
        <fullName evidence="2">Uncharacterized protein</fullName>
    </submittedName>
</protein>
<dbReference type="PANTHER" id="PTHR46169">
    <property type="entry name" value="DNA REPLICATION-RELATED ELEMENT FACTOR, ISOFORM A"/>
    <property type="match status" value="1"/>
</dbReference>
<organism evidence="2 3">
    <name type="scientific">Didymodactylos carnosus</name>
    <dbReference type="NCBI Taxonomy" id="1234261"/>
    <lineage>
        <taxon>Eukaryota</taxon>
        <taxon>Metazoa</taxon>
        <taxon>Spiralia</taxon>
        <taxon>Gnathifera</taxon>
        <taxon>Rotifera</taxon>
        <taxon>Eurotatoria</taxon>
        <taxon>Bdelloidea</taxon>
        <taxon>Philodinida</taxon>
        <taxon>Philodinidae</taxon>
        <taxon>Didymodactylos</taxon>
    </lineage>
</organism>
<dbReference type="AlphaFoldDB" id="A0A8S2PC39"/>
<feature type="non-terminal residue" evidence="2">
    <location>
        <position position="1"/>
    </location>
</feature>
<evidence type="ECO:0000313" key="2">
    <source>
        <dbReference type="EMBL" id="CAF4044908.1"/>
    </source>
</evidence>
<dbReference type="GO" id="GO:0006357">
    <property type="term" value="P:regulation of transcription by RNA polymerase II"/>
    <property type="evidence" value="ECO:0007669"/>
    <property type="project" value="TreeGrafter"/>
</dbReference>
<proteinExistence type="predicted"/>
<dbReference type="Proteomes" id="UP000682733">
    <property type="component" value="Unassembled WGS sequence"/>
</dbReference>
<gene>
    <name evidence="1" type="ORF">OVA965_LOCUS25652</name>
    <name evidence="2" type="ORF">TMI583_LOCUS26384</name>
</gene>
<dbReference type="InterPro" id="IPR012337">
    <property type="entry name" value="RNaseH-like_sf"/>
</dbReference>
<dbReference type="Proteomes" id="UP000677228">
    <property type="component" value="Unassembled WGS sequence"/>
</dbReference>
<dbReference type="InterPro" id="IPR052717">
    <property type="entry name" value="Vacuolar_transposase_reg"/>
</dbReference>
<dbReference type="GO" id="GO:0005634">
    <property type="term" value="C:nucleus"/>
    <property type="evidence" value="ECO:0007669"/>
    <property type="project" value="TreeGrafter"/>
</dbReference>
<comment type="caution">
    <text evidence="2">The sequence shown here is derived from an EMBL/GenBank/DDBJ whole genome shotgun (WGS) entry which is preliminary data.</text>
</comment>
<dbReference type="PANTHER" id="PTHR46169:SF29">
    <property type="entry name" value="DNA REPLICATION-RELATED ELEMENT FACTOR, ISOFORM A"/>
    <property type="match status" value="1"/>
</dbReference>
<dbReference type="SUPFAM" id="SSF53098">
    <property type="entry name" value="Ribonuclease H-like"/>
    <property type="match status" value="1"/>
</dbReference>
<evidence type="ECO:0000313" key="3">
    <source>
        <dbReference type="Proteomes" id="UP000682733"/>
    </source>
</evidence>
<name>A0A8S2PC39_9BILA</name>
<reference evidence="2" key="1">
    <citation type="submission" date="2021-02" db="EMBL/GenBank/DDBJ databases">
        <authorList>
            <person name="Nowell W R."/>
        </authorList>
    </citation>
    <scope>NUCLEOTIDE SEQUENCE</scope>
</reference>
<dbReference type="EMBL" id="CAJNOK010016037">
    <property type="protein sequence ID" value="CAF1237267.1"/>
    <property type="molecule type" value="Genomic_DNA"/>
</dbReference>
<dbReference type="EMBL" id="CAJOBA010037586">
    <property type="protein sequence ID" value="CAF4044908.1"/>
    <property type="molecule type" value="Genomic_DNA"/>
</dbReference>
<sequence>EKYEAFDLQVQQQEEEIADDMGEEEEDLAKAVSELDQEILIENCRANPNHLLRTIHVLFKRIRKIVSIMNNSSVLLRFVRKQIEVKIEHENSRLPFSESRLRAKDFVIDLEVRWNTTYEMLKRFLFYRSIITNITENPSDEIGIQQKQCKQLEALAFSRTDWSLMKSVKTVLQDFYEATSLLSGQLYPSNGFGYFVVMALKKYLSQSADDTVEELLKAEIIKKFSRYFGRAFISDEQQKSFLVS</sequence>
<evidence type="ECO:0000313" key="1">
    <source>
        <dbReference type="EMBL" id="CAF1237267.1"/>
    </source>
</evidence>
<accession>A0A8S2PC39</accession>